<proteinExistence type="predicted"/>
<protein>
    <recommendedName>
        <fullName evidence="4">Transmembrane protein</fullName>
    </recommendedName>
</protein>
<organism evidence="2 3">
    <name type="scientific">Paramecium octaurelia</name>
    <dbReference type="NCBI Taxonomy" id="43137"/>
    <lineage>
        <taxon>Eukaryota</taxon>
        <taxon>Sar</taxon>
        <taxon>Alveolata</taxon>
        <taxon>Ciliophora</taxon>
        <taxon>Intramacronucleata</taxon>
        <taxon>Oligohymenophorea</taxon>
        <taxon>Peniculida</taxon>
        <taxon>Parameciidae</taxon>
        <taxon>Paramecium</taxon>
    </lineage>
</organism>
<comment type="caution">
    <text evidence="2">The sequence shown here is derived from an EMBL/GenBank/DDBJ whole genome shotgun (WGS) entry which is preliminary data.</text>
</comment>
<reference evidence="2" key="1">
    <citation type="submission" date="2021-01" db="EMBL/GenBank/DDBJ databases">
        <authorList>
            <consortium name="Genoscope - CEA"/>
            <person name="William W."/>
        </authorList>
    </citation>
    <scope>NUCLEOTIDE SEQUENCE</scope>
</reference>
<gene>
    <name evidence="2" type="ORF">POCTA_138.1.T1360081</name>
</gene>
<keyword evidence="1" id="KW-1133">Transmembrane helix</keyword>
<feature type="transmembrane region" description="Helical" evidence="1">
    <location>
        <begin position="69"/>
        <end position="86"/>
    </location>
</feature>
<feature type="transmembrane region" description="Helical" evidence="1">
    <location>
        <begin position="98"/>
        <end position="117"/>
    </location>
</feature>
<evidence type="ECO:0000256" key="1">
    <source>
        <dbReference type="SAM" id="Phobius"/>
    </source>
</evidence>
<evidence type="ECO:0000313" key="3">
    <source>
        <dbReference type="Proteomes" id="UP000683925"/>
    </source>
</evidence>
<accession>A0A8S1XZ75</accession>
<evidence type="ECO:0000313" key="2">
    <source>
        <dbReference type="EMBL" id="CAD8205748.1"/>
    </source>
</evidence>
<keyword evidence="3" id="KW-1185">Reference proteome</keyword>
<name>A0A8S1XZ75_PAROT</name>
<dbReference type="AlphaFoldDB" id="A0A8S1XZ75"/>
<sequence length="177" mass="21009">MALQNYLQAFRQDQNQISILNQKNVDWQNKYKKSKQGNSICESMFKCEGKCFKIKNMLQKILRIDQQILDIRAIPFECVVIVFIIIRKISLESDNFCFSLLQFLLITIGFLISAQFYSMPRQSDYINCSIQSISSLCFGFDFLKEQPIFKIVKVEWNNQKYYYKYTYFGGIMKLELN</sequence>
<dbReference type="EMBL" id="CAJJDP010000137">
    <property type="protein sequence ID" value="CAD8205748.1"/>
    <property type="molecule type" value="Genomic_DNA"/>
</dbReference>
<keyword evidence="1" id="KW-0812">Transmembrane</keyword>
<keyword evidence="1" id="KW-0472">Membrane</keyword>
<evidence type="ECO:0008006" key="4">
    <source>
        <dbReference type="Google" id="ProtNLM"/>
    </source>
</evidence>
<dbReference type="Proteomes" id="UP000683925">
    <property type="component" value="Unassembled WGS sequence"/>
</dbReference>